<gene>
    <name evidence="2" type="ORF">EK21DRAFT_92314</name>
</gene>
<accession>A0A9P4H3R5</accession>
<sequence length="153" mass="17052">MRMQIVLGVLIDMVHIHRLMVKSEGWSNGMGGWGVPMVVTGVFSVWAFYQFPLKEEDGKVGNIFKSIVFIVLLAWIGLTGLATLLNLVVSAFSLFKISMPFAISAVLFSCALFWFGDFAIATVSKNSIGTPSKRVAALYYTFWIVERIPLFTF</sequence>
<keyword evidence="3" id="KW-1185">Reference proteome</keyword>
<keyword evidence="1" id="KW-0812">Transmembrane</keyword>
<keyword evidence="1" id="KW-0472">Membrane</keyword>
<reference evidence="2" key="1">
    <citation type="journal article" date="2020" name="Stud. Mycol.">
        <title>101 Dothideomycetes genomes: a test case for predicting lifestyles and emergence of pathogens.</title>
        <authorList>
            <person name="Haridas S."/>
            <person name="Albert R."/>
            <person name="Binder M."/>
            <person name="Bloem J."/>
            <person name="Labutti K."/>
            <person name="Salamov A."/>
            <person name="Andreopoulos B."/>
            <person name="Baker S."/>
            <person name="Barry K."/>
            <person name="Bills G."/>
            <person name="Bluhm B."/>
            <person name="Cannon C."/>
            <person name="Castanera R."/>
            <person name="Culley D."/>
            <person name="Daum C."/>
            <person name="Ezra D."/>
            <person name="Gonzalez J."/>
            <person name="Henrissat B."/>
            <person name="Kuo A."/>
            <person name="Liang C."/>
            <person name="Lipzen A."/>
            <person name="Lutzoni F."/>
            <person name="Magnuson J."/>
            <person name="Mondo S."/>
            <person name="Nolan M."/>
            <person name="Ohm R."/>
            <person name="Pangilinan J."/>
            <person name="Park H.-J."/>
            <person name="Ramirez L."/>
            <person name="Alfaro M."/>
            <person name="Sun H."/>
            <person name="Tritt A."/>
            <person name="Yoshinaga Y."/>
            <person name="Zwiers L.-H."/>
            <person name="Turgeon B."/>
            <person name="Goodwin S."/>
            <person name="Spatafora J."/>
            <person name="Crous P."/>
            <person name="Grigoriev I."/>
        </authorList>
    </citation>
    <scope>NUCLEOTIDE SEQUENCE</scope>
    <source>
        <strain evidence="2">CBS 110217</strain>
    </source>
</reference>
<proteinExistence type="predicted"/>
<dbReference type="Proteomes" id="UP000799777">
    <property type="component" value="Unassembled WGS sequence"/>
</dbReference>
<feature type="transmembrane region" description="Helical" evidence="1">
    <location>
        <begin position="32"/>
        <end position="51"/>
    </location>
</feature>
<evidence type="ECO:0000256" key="1">
    <source>
        <dbReference type="SAM" id="Phobius"/>
    </source>
</evidence>
<dbReference type="EMBL" id="ML978241">
    <property type="protein sequence ID" value="KAF2026570.1"/>
    <property type="molecule type" value="Genomic_DNA"/>
</dbReference>
<protein>
    <submittedName>
        <fullName evidence="2">Uncharacterized protein</fullName>
    </submittedName>
</protein>
<feature type="transmembrane region" description="Helical" evidence="1">
    <location>
        <begin position="63"/>
        <end position="89"/>
    </location>
</feature>
<evidence type="ECO:0000313" key="2">
    <source>
        <dbReference type="EMBL" id="KAF2026570.1"/>
    </source>
</evidence>
<dbReference type="OrthoDB" id="2396694at2759"/>
<feature type="transmembrane region" description="Helical" evidence="1">
    <location>
        <begin position="101"/>
        <end position="124"/>
    </location>
</feature>
<organism evidence="2 3">
    <name type="scientific">Setomelanomma holmii</name>
    <dbReference type="NCBI Taxonomy" id="210430"/>
    <lineage>
        <taxon>Eukaryota</taxon>
        <taxon>Fungi</taxon>
        <taxon>Dikarya</taxon>
        <taxon>Ascomycota</taxon>
        <taxon>Pezizomycotina</taxon>
        <taxon>Dothideomycetes</taxon>
        <taxon>Pleosporomycetidae</taxon>
        <taxon>Pleosporales</taxon>
        <taxon>Pleosporineae</taxon>
        <taxon>Phaeosphaeriaceae</taxon>
        <taxon>Setomelanomma</taxon>
    </lineage>
</organism>
<dbReference type="AlphaFoldDB" id="A0A9P4H3R5"/>
<evidence type="ECO:0000313" key="3">
    <source>
        <dbReference type="Proteomes" id="UP000799777"/>
    </source>
</evidence>
<keyword evidence="1" id="KW-1133">Transmembrane helix</keyword>
<comment type="caution">
    <text evidence="2">The sequence shown here is derived from an EMBL/GenBank/DDBJ whole genome shotgun (WGS) entry which is preliminary data.</text>
</comment>
<name>A0A9P4H3R5_9PLEO</name>